<protein>
    <submittedName>
        <fullName evidence="3">Folate-binding protein</fullName>
    </submittedName>
</protein>
<gene>
    <name evidence="3" type="ORF">EF294_12060</name>
</gene>
<name>A0A3N4GN06_9ACTN</name>
<dbReference type="RefSeq" id="WP_123929967.1">
    <property type="nucleotide sequence ID" value="NZ_JBPSDP010000007.1"/>
</dbReference>
<accession>A0A3N4GN06</accession>
<dbReference type="InterPro" id="IPR045179">
    <property type="entry name" value="YgfZ/GcvT"/>
</dbReference>
<dbReference type="PANTHER" id="PTHR22602">
    <property type="entry name" value="TRANSFERASE CAF17, MITOCHONDRIAL-RELATED"/>
    <property type="match status" value="1"/>
</dbReference>
<keyword evidence="1" id="KW-0809">Transit peptide</keyword>
<keyword evidence="4" id="KW-1185">Reference proteome</keyword>
<dbReference type="AlphaFoldDB" id="A0A3N4GN06"/>
<dbReference type="PANTHER" id="PTHR22602:SF0">
    <property type="entry name" value="TRANSFERASE CAF17, MITOCHONDRIAL-RELATED"/>
    <property type="match status" value="1"/>
</dbReference>
<comment type="caution">
    <text evidence="3">The sequence shown here is derived from an EMBL/GenBank/DDBJ whole genome shotgun (WGS) entry which is preliminary data.</text>
</comment>
<dbReference type="InterPro" id="IPR017703">
    <property type="entry name" value="YgfZ/GCV_T_CS"/>
</dbReference>
<dbReference type="InterPro" id="IPR027266">
    <property type="entry name" value="TrmE/GcvT-like"/>
</dbReference>
<dbReference type="OrthoDB" id="9796287at2"/>
<dbReference type="NCBIfam" id="TIGR03317">
    <property type="entry name" value="ygfZ_signature"/>
    <property type="match status" value="1"/>
</dbReference>
<organism evidence="3 4">
    <name type="scientific">Gordonia oryzae</name>
    <dbReference type="NCBI Taxonomy" id="2487349"/>
    <lineage>
        <taxon>Bacteria</taxon>
        <taxon>Bacillati</taxon>
        <taxon>Actinomycetota</taxon>
        <taxon>Actinomycetes</taxon>
        <taxon>Mycobacteriales</taxon>
        <taxon>Gordoniaceae</taxon>
        <taxon>Gordonia</taxon>
    </lineage>
</organism>
<evidence type="ECO:0000256" key="1">
    <source>
        <dbReference type="ARBA" id="ARBA00022946"/>
    </source>
</evidence>
<feature type="compositionally biased region" description="Polar residues" evidence="2">
    <location>
        <begin position="1"/>
        <end position="14"/>
    </location>
</feature>
<evidence type="ECO:0000313" key="4">
    <source>
        <dbReference type="Proteomes" id="UP000267536"/>
    </source>
</evidence>
<reference evidence="3 4" key="1">
    <citation type="submission" date="2018-11" db="EMBL/GenBank/DDBJ databases">
        <title>Draft genome sequence of Gordonia sp. RS15-1S isolated from rice stems.</title>
        <authorList>
            <person name="Muangham S."/>
        </authorList>
    </citation>
    <scope>NUCLEOTIDE SEQUENCE [LARGE SCALE GENOMIC DNA]</scope>
    <source>
        <strain evidence="3 4">RS15-1S</strain>
    </source>
</reference>
<evidence type="ECO:0000256" key="2">
    <source>
        <dbReference type="SAM" id="MobiDB-lite"/>
    </source>
</evidence>
<dbReference type="SUPFAM" id="SSF103025">
    <property type="entry name" value="Folate-binding domain"/>
    <property type="match status" value="1"/>
</dbReference>
<dbReference type="Proteomes" id="UP000267536">
    <property type="component" value="Unassembled WGS sequence"/>
</dbReference>
<dbReference type="EMBL" id="RKMH01000008">
    <property type="protein sequence ID" value="RPA59960.1"/>
    <property type="molecule type" value="Genomic_DNA"/>
</dbReference>
<dbReference type="GO" id="GO:0016226">
    <property type="term" value="P:iron-sulfur cluster assembly"/>
    <property type="evidence" value="ECO:0007669"/>
    <property type="project" value="TreeGrafter"/>
</dbReference>
<proteinExistence type="predicted"/>
<evidence type="ECO:0000313" key="3">
    <source>
        <dbReference type="EMBL" id="RPA59960.1"/>
    </source>
</evidence>
<sequence>MSRSPILTRYSSQGAVAAPETLTTPHTAADPHSTEVAWHYGDPLGEQRAAVRGAAIIDRTDRAVLELPGPERLTWLNTICSQQVSDLGDRSSAEALSLDANGRVEDHFVLTDVDEVTWIDTEAARGDALLTFLTRMVFWAKVQPAARTDVKVVTLIGPDAVRGPIADLLEINPDAAPYQAGDLPESHHEDEPLGFWRMMPPLSEGPHADTSLPMVDLLIPEPLLLRWTERLTEAGARMAGSWAFDALRVAALRPRLGVDTDERTIPHEAGWIGGPERFGAVHLDKGCYRGQETVARVHNLGKPPRQLVLLHLDGSSDYRPPPGTPITAGGRTVGRLGTAVDHFDLGPIALGLLKRGIGPDVELLVSGDADEPPMAARVDPDSVDADDRVQAGRAAVERLRGRA</sequence>
<dbReference type="Gene3D" id="3.30.1360.120">
    <property type="entry name" value="Probable tRNA modification gtpase trme, domain 1"/>
    <property type="match status" value="1"/>
</dbReference>
<feature type="region of interest" description="Disordered" evidence="2">
    <location>
        <begin position="1"/>
        <end position="31"/>
    </location>
</feature>
<feature type="region of interest" description="Disordered" evidence="2">
    <location>
        <begin position="366"/>
        <end position="387"/>
    </location>
</feature>